<feature type="transmembrane region" description="Helical" evidence="1">
    <location>
        <begin position="61"/>
        <end position="81"/>
    </location>
</feature>
<feature type="transmembrane region" description="Helical" evidence="1">
    <location>
        <begin position="122"/>
        <end position="145"/>
    </location>
</feature>
<evidence type="ECO:0000313" key="3">
    <source>
        <dbReference type="Proteomes" id="UP000242662"/>
    </source>
</evidence>
<keyword evidence="3" id="KW-1185">Reference proteome</keyword>
<feature type="transmembrane region" description="Helical" evidence="1">
    <location>
        <begin position="34"/>
        <end position="54"/>
    </location>
</feature>
<reference evidence="3" key="1">
    <citation type="submission" date="2016-09" db="EMBL/GenBank/DDBJ databases">
        <authorList>
            <person name="Varghese N."/>
            <person name="Submissions S."/>
        </authorList>
    </citation>
    <scope>NUCLEOTIDE SEQUENCE [LARGE SCALE GENOMIC DNA]</scope>
    <source>
        <strain evidence="3">25nlg</strain>
    </source>
</reference>
<keyword evidence="1" id="KW-1133">Transmembrane helix</keyword>
<dbReference type="OrthoDB" id="4966203at2"/>
<name>A0A1G6HJ25_9BACI</name>
<feature type="transmembrane region" description="Helical" evidence="1">
    <location>
        <begin position="9"/>
        <end position="28"/>
    </location>
</feature>
<feature type="transmembrane region" description="Helical" evidence="1">
    <location>
        <begin position="93"/>
        <end position="110"/>
    </location>
</feature>
<evidence type="ECO:0000256" key="1">
    <source>
        <dbReference type="SAM" id="Phobius"/>
    </source>
</evidence>
<sequence length="190" mass="22054">MKTKMIKMWVVCGLYMVLMGIVAIYYAMDGSGDKVLIALSGVISGLMPPLLGWLARFYLPLWLVIFYLAFVFGSQYLGPIMEWYDLIGWWDKWLHFMSGVLLPIVAFYLYKYFTHRSGGVSIAPFFVCLFVLSFGALGAVIWEVFEFVCDEWFDMTLQDDNFDTMVDLIFNMFGSLIIAVWVWVKLRCER</sequence>
<dbReference type="InterPro" id="IPR014509">
    <property type="entry name" value="YjdF-like"/>
</dbReference>
<feature type="transmembrane region" description="Helical" evidence="1">
    <location>
        <begin position="165"/>
        <end position="184"/>
    </location>
</feature>
<organism evidence="2 3">
    <name type="scientific">Shouchella lonarensis</name>
    <dbReference type="NCBI Taxonomy" id="1464122"/>
    <lineage>
        <taxon>Bacteria</taxon>
        <taxon>Bacillati</taxon>
        <taxon>Bacillota</taxon>
        <taxon>Bacilli</taxon>
        <taxon>Bacillales</taxon>
        <taxon>Bacillaceae</taxon>
        <taxon>Shouchella</taxon>
    </lineage>
</organism>
<protein>
    <submittedName>
        <fullName evidence="2">Uncharacterized protein</fullName>
    </submittedName>
</protein>
<proteinExistence type="predicted"/>
<dbReference type="EMBL" id="FMYM01000004">
    <property type="protein sequence ID" value="SDB94269.1"/>
    <property type="molecule type" value="Genomic_DNA"/>
</dbReference>
<dbReference type="STRING" id="1464122.SAMN05421737_1049"/>
<gene>
    <name evidence="2" type="ORF">SAMN05421737_1049</name>
</gene>
<keyword evidence="1" id="KW-0472">Membrane</keyword>
<dbReference type="AlphaFoldDB" id="A0A1G6HJ25"/>
<keyword evidence="1" id="KW-0812">Transmembrane</keyword>
<dbReference type="Pfam" id="PF09997">
    <property type="entry name" value="DUF2238"/>
    <property type="match status" value="1"/>
</dbReference>
<dbReference type="RefSeq" id="WP_141769847.1">
    <property type="nucleotide sequence ID" value="NZ_FMYM01000004.1"/>
</dbReference>
<accession>A0A1G6HJ25</accession>
<dbReference type="Proteomes" id="UP000242662">
    <property type="component" value="Unassembled WGS sequence"/>
</dbReference>
<evidence type="ECO:0000313" key="2">
    <source>
        <dbReference type="EMBL" id="SDB94269.1"/>
    </source>
</evidence>